<evidence type="ECO:0000313" key="2">
    <source>
        <dbReference type="EMBL" id="EMA01969.1"/>
    </source>
</evidence>
<dbReference type="PATRIC" id="fig|662477.6.peg.3159"/>
<sequence length="41" mass="4631">MSDLSAPEAQFVCDDCGSERSLSEFMRTARDLEVLQEFTES</sequence>
<dbReference type="Pfam" id="PF25206">
    <property type="entry name" value="DUF7836"/>
    <property type="match status" value="1"/>
</dbReference>
<proteinExistence type="predicted"/>
<accession>M0J1R7</accession>
<name>M0J1R7_HALVA</name>
<evidence type="ECO:0000259" key="1">
    <source>
        <dbReference type="Pfam" id="PF25206"/>
    </source>
</evidence>
<protein>
    <recommendedName>
        <fullName evidence="1">DUF7836 domain-containing protein</fullName>
    </recommendedName>
</protein>
<comment type="caution">
    <text evidence="2">The sequence shown here is derived from an EMBL/GenBank/DDBJ whole genome shotgun (WGS) entry which is preliminary data.</text>
</comment>
<dbReference type="AlphaFoldDB" id="M0J1R7"/>
<reference evidence="2 3" key="1">
    <citation type="journal article" date="2014" name="PLoS Genet.">
        <title>Phylogenetically driven sequencing of extremely halophilic archaea reveals strategies for static and dynamic osmo-response.</title>
        <authorList>
            <person name="Becker E.A."/>
            <person name="Seitzer P.M."/>
            <person name="Tritt A."/>
            <person name="Larsen D."/>
            <person name="Krusor M."/>
            <person name="Yao A.I."/>
            <person name="Wu D."/>
            <person name="Madern D."/>
            <person name="Eisen J.A."/>
            <person name="Darling A.E."/>
            <person name="Facciotti M.T."/>
        </authorList>
    </citation>
    <scope>NUCLEOTIDE SEQUENCE [LARGE SCALE GENOMIC DNA]</scope>
    <source>
        <strain evidence="2 3">ATCC 29715</strain>
    </source>
</reference>
<keyword evidence="3" id="KW-1185">Reference proteome</keyword>
<dbReference type="EMBL" id="AOLQ01000065">
    <property type="protein sequence ID" value="EMA01969.1"/>
    <property type="molecule type" value="Genomic_DNA"/>
</dbReference>
<dbReference type="Proteomes" id="UP000011534">
    <property type="component" value="Unassembled WGS sequence"/>
</dbReference>
<gene>
    <name evidence="2" type="ORF">C437_16166</name>
</gene>
<evidence type="ECO:0000313" key="3">
    <source>
        <dbReference type="Proteomes" id="UP000011534"/>
    </source>
</evidence>
<organism evidence="2 3">
    <name type="scientific">Haloarcula vallismortis ATCC 29715</name>
    <dbReference type="NCBI Taxonomy" id="662477"/>
    <lineage>
        <taxon>Archaea</taxon>
        <taxon>Methanobacteriati</taxon>
        <taxon>Methanobacteriota</taxon>
        <taxon>Stenosarchaea group</taxon>
        <taxon>Halobacteria</taxon>
        <taxon>Halobacteriales</taxon>
        <taxon>Haloarculaceae</taxon>
        <taxon>Haloarcula</taxon>
    </lineage>
</organism>
<feature type="domain" description="DUF7836" evidence="1">
    <location>
        <begin position="2"/>
        <end position="38"/>
    </location>
</feature>
<dbReference type="InterPro" id="IPR057158">
    <property type="entry name" value="DUF7836"/>
</dbReference>